<evidence type="ECO:0000313" key="2">
    <source>
        <dbReference type="EMBL" id="MBE9212137.1"/>
    </source>
</evidence>
<sequence>MKLGLMFKGLFLIIIMAVIGVCLKFIFDNQLKEGKRAEYCRQRKPLIEIKEKKFDKNGVMKREGTFYRQVALKNKFVVSVVIFPQALNSETWSKVPQSSIKYLGKGGDGDSLREWLSPDYFYLLEVPENAKGLAFARLCYQNGDATVYSIKNWKQTASNKILINGNIHLEHTTPLPKINPVDILVNTGSNKKDSLGDVTEVYFTKEKIIIL</sequence>
<protein>
    <submittedName>
        <fullName evidence="2">Uncharacterized protein</fullName>
    </submittedName>
</protein>
<proteinExistence type="predicted"/>
<feature type="transmembrane region" description="Helical" evidence="1">
    <location>
        <begin position="6"/>
        <end position="27"/>
    </location>
</feature>
<evidence type="ECO:0000256" key="1">
    <source>
        <dbReference type="SAM" id="Phobius"/>
    </source>
</evidence>
<keyword evidence="1" id="KW-1133">Transmembrane helix</keyword>
<dbReference type="EMBL" id="JADEWL010000011">
    <property type="protein sequence ID" value="MBE9212137.1"/>
    <property type="molecule type" value="Genomic_DNA"/>
</dbReference>
<dbReference type="RefSeq" id="WP_193917794.1">
    <property type="nucleotide sequence ID" value="NZ_JADEWL010000011.1"/>
</dbReference>
<evidence type="ECO:0000313" key="3">
    <source>
        <dbReference type="Proteomes" id="UP000620559"/>
    </source>
</evidence>
<keyword evidence="3" id="KW-1185">Reference proteome</keyword>
<reference evidence="2" key="1">
    <citation type="submission" date="2020-10" db="EMBL/GenBank/DDBJ databases">
        <authorList>
            <person name="Castelo-Branco R."/>
            <person name="Eusebio N."/>
            <person name="Adriana R."/>
            <person name="Vieira A."/>
            <person name="Brugerolle De Fraissinette N."/>
            <person name="Rezende De Castro R."/>
            <person name="Schneider M.P."/>
            <person name="Vasconcelos V."/>
            <person name="Leao P.N."/>
        </authorList>
    </citation>
    <scope>NUCLEOTIDE SEQUENCE</scope>
    <source>
        <strain evidence="2">LEGE 06105</strain>
    </source>
</reference>
<accession>A0A8J7JZL7</accession>
<keyword evidence="1" id="KW-0472">Membrane</keyword>
<gene>
    <name evidence="2" type="ORF">IQ247_05320</name>
</gene>
<organism evidence="2 3">
    <name type="scientific">Plectonema cf. radiosum LEGE 06105</name>
    <dbReference type="NCBI Taxonomy" id="945769"/>
    <lineage>
        <taxon>Bacteria</taxon>
        <taxon>Bacillati</taxon>
        <taxon>Cyanobacteriota</taxon>
        <taxon>Cyanophyceae</taxon>
        <taxon>Oscillatoriophycideae</taxon>
        <taxon>Oscillatoriales</taxon>
        <taxon>Microcoleaceae</taxon>
        <taxon>Plectonema</taxon>
    </lineage>
</organism>
<dbReference type="Proteomes" id="UP000620559">
    <property type="component" value="Unassembled WGS sequence"/>
</dbReference>
<keyword evidence="1" id="KW-0812">Transmembrane</keyword>
<name>A0A8J7JZL7_9CYAN</name>
<dbReference type="AlphaFoldDB" id="A0A8J7JZL7"/>
<comment type="caution">
    <text evidence="2">The sequence shown here is derived from an EMBL/GenBank/DDBJ whole genome shotgun (WGS) entry which is preliminary data.</text>
</comment>